<dbReference type="EMBL" id="JBBPFD010000020">
    <property type="protein sequence ID" value="KAK7884273.1"/>
    <property type="molecule type" value="Genomic_DNA"/>
</dbReference>
<dbReference type="InterPro" id="IPR041677">
    <property type="entry name" value="DNA2/NAM7_AAA_11"/>
</dbReference>
<evidence type="ECO:0000256" key="5">
    <source>
        <dbReference type="ARBA" id="ARBA00022741"/>
    </source>
</evidence>
<comment type="similarity">
    <text evidence="2">Belongs to the DNA2/NAM7 helicase family. SDE3 subfamily.</text>
</comment>
<evidence type="ECO:0000259" key="13">
    <source>
        <dbReference type="Pfam" id="PF21634"/>
    </source>
</evidence>
<evidence type="ECO:0000313" key="15">
    <source>
        <dbReference type="Proteomes" id="UP001460270"/>
    </source>
</evidence>
<accession>A0AAW0MSV2</accession>
<dbReference type="InterPro" id="IPR027417">
    <property type="entry name" value="P-loop_NTPase"/>
</dbReference>
<evidence type="ECO:0000256" key="1">
    <source>
        <dbReference type="ARBA" id="ARBA00004496"/>
    </source>
</evidence>
<keyword evidence="5" id="KW-0547">Nucleotide-binding</keyword>
<keyword evidence="9" id="KW-0943">RNA-mediated gene silencing</keyword>
<dbReference type="InterPro" id="IPR041679">
    <property type="entry name" value="DNA2/NAM7-like_C"/>
</dbReference>
<dbReference type="Proteomes" id="UP001460270">
    <property type="component" value="Unassembled WGS sequence"/>
</dbReference>
<evidence type="ECO:0000259" key="11">
    <source>
        <dbReference type="Pfam" id="PF13086"/>
    </source>
</evidence>
<dbReference type="AlphaFoldDB" id="A0AAW0MSV2"/>
<keyword evidence="15" id="KW-1185">Reference proteome</keyword>
<dbReference type="GO" id="GO:0032574">
    <property type="term" value="F:5'-3' RNA helicase activity"/>
    <property type="evidence" value="ECO:0007669"/>
    <property type="project" value="InterPro"/>
</dbReference>
<evidence type="ECO:0000256" key="6">
    <source>
        <dbReference type="ARBA" id="ARBA00022801"/>
    </source>
</evidence>
<dbReference type="GO" id="GO:0005524">
    <property type="term" value="F:ATP binding"/>
    <property type="evidence" value="ECO:0007669"/>
    <property type="project" value="UniProtKB-KW"/>
</dbReference>
<name>A0AAW0MSV2_9GOBI</name>
<dbReference type="InterPro" id="IPR047187">
    <property type="entry name" value="SF1_C_Upf1"/>
</dbReference>
<sequence>MERHYFNKELLVLKIAAENRPKGGQLLAYPVGEMRKKYCGDVYEENPNFVTLVFNKELLNIFVPDMKFHIEFTVNRLNLKTQHRAVDIAVRSGLAPVLFPAAPQSSAPQQTLPKLKLLGVNPEQIQPVQHIVAGSSKPAPYIVFGPPGTGKTATLVETIKQIIKCQPQSCILACAPTNIAVDLICESLLKCMDQSKVYRIYAKTHNTQDVPENLKDCSNLVGKAFKFPRDIEDLKSVNITTLLTSSRFVTDKFPQGSFTHVFVDDAGQAEETKCILPLAGLLHPESGQVVLAGDPKQLKPIIRSPLAQRFGRGLSLLERLMTDVPLYQNMFDNRFITKLRCNYRSHPAILKVPNELFYDRELLACAEENQRNSCCSFGFLPQKDFPIIFHEVTGSNTTKQSSGFSFFNTAEVKVLMGYVRKLCEENVPPQDIGIIAPFWKQVQKIQKALKEIQKDYRKYMSSLKVGTVESFQSQERRVILVSTVCSSQPFFGNDKFNVALTRAKALLIVVGNTKVLKSDPNWQQ</sequence>
<comment type="subcellular location">
    <subcellularLocation>
        <location evidence="1">Cytoplasm</location>
    </subcellularLocation>
</comment>
<evidence type="ECO:0000256" key="7">
    <source>
        <dbReference type="ARBA" id="ARBA00022806"/>
    </source>
</evidence>
<keyword evidence="4" id="KW-0963">Cytoplasm</keyword>
<evidence type="ECO:0000256" key="8">
    <source>
        <dbReference type="ARBA" id="ARBA00022840"/>
    </source>
</evidence>
<dbReference type="InterPro" id="IPR026122">
    <property type="entry name" value="MOV-10/SDE3_DEXXQ/H-box"/>
</dbReference>
<dbReference type="Pfam" id="PF13086">
    <property type="entry name" value="AAA_11"/>
    <property type="match status" value="2"/>
</dbReference>
<reference evidence="15" key="1">
    <citation type="submission" date="2024-04" db="EMBL/GenBank/DDBJ databases">
        <title>Salinicola lusitanus LLJ914,a marine bacterium isolated from the Okinawa Trough.</title>
        <authorList>
            <person name="Li J."/>
        </authorList>
    </citation>
    <scope>NUCLEOTIDE SEQUENCE [LARGE SCALE GENOMIC DNA]</scope>
</reference>
<dbReference type="PANTHER" id="PTHR45418:SF1">
    <property type="entry name" value="CANCER_TESTIS ANTIGEN 55"/>
    <property type="match status" value="1"/>
</dbReference>
<evidence type="ECO:0000256" key="10">
    <source>
        <dbReference type="ARBA" id="ARBA00047984"/>
    </source>
</evidence>
<keyword evidence="7" id="KW-0347">Helicase</keyword>
<evidence type="ECO:0000256" key="3">
    <source>
        <dbReference type="ARBA" id="ARBA00012552"/>
    </source>
</evidence>
<feature type="domain" description="DNA2/NAM7 helicase helicase" evidence="11">
    <location>
        <begin position="120"/>
        <end position="210"/>
    </location>
</feature>
<organism evidence="14 15">
    <name type="scientific">Mugilogobius chulae</name>
    <name type="common">yellowstripe goby</name>
    <dbReference type="NCBI Taxonomy" id="88201"/>
    <lineage>
        <taxon>Eukaryota</taxon>
        <taxon>Metazoa</taxon>
        <taxon>Chordata</taxon>
        <taxon>Craniata</taxon>
        <taxon>Vertebrata</taxon>
        <taxon>Euteleostomi</taxon>
        <taxon>Actinopterygii</taxon>
        <taxon>Neopterygii</taxon>
        <taxon>Teleostei</taxon>
        <taxon>Neoteleostei</taxon>
        <taxon>Acanthomorphata</taxon>
        <taxon>Gobiaria</taxon>
        <taxon>Gobiiformes</taxon>
        <taxon>Gobioidei</taxon>
        <taxon>Gobiidae</taxon>
        <taxon>Gobionellinae</taxon>
        <taxon>Mugilogobius</taxon>
    </lineage>
</organism>
<evidence type="ECO:0000256" key="4">
    <source>
        <dbReference type="ARBA" id="ARBA00022490"/>
    </source>
</evidence>
<keyword evidence="6" id="KW-0378">Hydrolase</keyword>
<dbReference type="CDD" id="cd18038">
    <property type="entry name" value="DEXXQc_Helz-like"/>
    <property type="match status" value="1"/>
</dbReference>
<evidence type="ECO:0000256" key="9">
    <source>
        <dbReference type="ARBA" id="ARBA00023158"/>
    </source>
</evidence>
<evidence type="ECO:0000256" key="2">
    <source>
        <dbReference type="ARBA" id="ARBA00005601"/>
    </source>
</evidence>
<dbReference type="CDD" id="cd18808">
    <property type="entry name" value="SF1_C_Upf1"/>
    <property type="match status" value="1"/>
</dbReference>
<dbReference type="GO" id="GO:0003723">
    <property type="term" value="F:RNA binding"/>
    <property type="evidence" value="ECO:0007669"/>
    <property type="project" value="InterPro"/>
</dbReference>
<feature type="domain" description="Helicase MOV-10-like beta-barrel" evidence="13">
    <location>
        <begin position="1"/>
        <end position="72"/>
    </location>
</feature>
<dbReference type="GO" id="GO:0031047">
    <property type="term" value="P:regulatory ncRNA-mediated gene silencing"/>
    <property type="evidence" value="ECO:0007669"/>
    <property type="project" value="UniProtKB-KW"/>
</dbReference>
<feature type="domain" description="DNA2/NAM7 helicase helicase" evidence="11">
    <location>
        <begin position="236"/>
        <end position="304"/>
    </location>
</feature>
<dbReference type="GO" id="GO:0016787">
    <property type="term" value="F:hydrolase activity"/>
    <property type="evidence" value="ECO:0007669"/>
    <property type="project" value="UniProtKB-KW"/>
</dbReference>
<dbReference type="EC" id="3.6.4.13" evidence="3"/>
<dbReference type="PANTHER" id="PTHR45418">
    <property type="entry name" value="CANCER/TESTIS ANTIGEN 55"/>
    <property type="match status" value="1"/>
</dbReference>
<comment type="caution">
    <text evidence="14">The sequence shown here is derived from an EMBL/GenBank/DDBJ whole genome shotgun (WGS) entry which is preliminary data.</text>
</comment>
<evidence type="ECO:0000259" key="12">
    <source>
        <dbReference type="Pfam" id="PF13087"/>
    </source>
</evidence>
<gene>
    <name evidence="14" type="ORF">WMY93_027396</name>
</gene>
<comment type="catalytic activity">
    <reaction evidence="10">
        <text>ATP + H2O = ADP + phosphate + H(+)</text>
        <dbReference type="Rhea" id="RHEA:13065"/>
        <dbReference type="ChEBI" id="CHEBI:15377"/>
        <dbReference type="ChEBI" id="CHEBI:15378"/>
        <dbReference type="ChEBI" id="CHEBI:30616"/>
        <dbReference type="ChEBI" id="CHEBI:43474"/>
        <dbReference type="ChEBI" id="CHEBI:456216"/>
        <dbReference type="EC" id="3.6.4.13"/>
    </reaction>
</comment>
<evidence type="ECO:0000313" key="14">
    <source>
        <dbReference type="EMBL" id="KAK7884273.1"/>
    </source>
</evidence>
<proteinExistence type="inferred from homology"/>
<feature type="domain" description="DNA2/NAM7 helicase-like C-terminal" evidence="12">
    <location>
        <begin position="315"/>
        <end position="513"/>
    </location>
</feature>
<dbReference type="Pfam" id="PF13087">
    <property type="entry name" value="AAA_12"/>
    <property type="match status" value="1"/>
</dbReference>
<protein>
    <recommendedName>
        <fullName evidence="3">RNA helicase</fullName>
        <ecNumber evidence="3">3.6.4.13</ecNumber>
    </recommendedName>
</protein>
<dbReference type="Pfam" id="PF21634">
    <property type="entry name" value="MOV-10_beta-barrel"/>
    <property type="match status" value="1"/>
</dbReference>
<dbReference type="SUPFAM" id="SSF52540">
    <property type="entry name" value="P-loop containing nucleoside triphosphate hydrolases"/>
    <property type="match status" value="1"/>
</dbReference>
<dbReference type="InterPro" id="IPR049080">
    <property type="entry name" value="MOV-10-like_beta-barrel"/>
</dbReference>
<dbReference type="Gene3D" id="3.40.50.300">
    <property type="entry name" value="P-loop containing nucleotide triphosphate hydrolases"/>
    <property type="match status" value="2"/>
</dbReference>
<dbReference type="GO" id="GO:0005737">
    <property type="term" value="C:cytoplasm"/>
    <property type="evidence" value="ECO:0007669"/>
    <property type="project" value="UniProtKB-SubCell"/>
</dbReference>
<keyword evidence="8" id="KW-0067">ATP-binding</keyword>